<dbReference type="PANTHER" id="PTHR35271:SF1">
    <property type="entry name" value="ABC TRANSPORTER, SUBSTRATE-BINDING LIPOPROTEIN"/>
    <property type="match status" value="1"/>
</dbReference>
<evidence type="ECO:0000313" key="2">
    <source>
        <dbReference type="EMBL" id="ERI78374.1"/>
    </source>
</evidence>
<proteinExistence type="predicted"/>
<accession>A0ABC9TZZ8</accession>
<dbReference type="Gene3D" id="3.40.50.2300">
    <property type="match status" value="2"/>
</dbReference>
<dbReference type="InterPro" id="IPR028082">
    <property type="entry name" value="Peripla_BP_I"/>
</dbReference>
<comment type="caution">
    <text evidence="2">The sequence shown here is derived from an EMBL/GenBank/DDBJ whole genome shotgun (WGS) entry which is preliminary data.</text>
</comment>
<sequence length="370" mass="38588">MKLTPGKKCSMICFNSSLDMNLKQSGGEIMKKTKKIMALVMAGLMAASMTACQTKTEPQPTGGQSESASAEAPAGTEAPADAGKTYKIGIIQLTQHAALDKTNEGFVAALKDAGLDCEIDQQNASGDQSACQTIAETLVNNGNDLIFAIATPAAQAVAGVTETIPILCSAVTDPAASGLVESNEKPNCNVSGTSDLTPVKEQIDLMQKIMPDVKSVGLLYCSAESNSVLQIDMAKEALETAGIAYKDYTVSSSNEIQTVVESMVGNVDCIYAPTDNMIAAGMTTVAMVANENKIPVICGEEGMVDAGGLATYGIDYYQLGYMAGEQAVDILTKGADIKEMPIGYLDASKCALKINEETAAELGIDVSNIK</sequence>
<name>A0ABC9TZZ8_CLOSY</name>
<feature type="compositionally biased region" description="Polar residues" evidence="1">
    <location>
        <begin position="52"/>
        <end position="68"/>
    </location>
</feature>
<dbReference type="SUPFAM" id="SSF53822">
    <property type="entry name" value="Periplasmic binding protein-like I"/>
    <property type="match status" value="1"/>
</dbReference>
<dbReference type="Pfam" id="PF04392">
    <property type="entry name" value="ABC_sub_bind"/>
    <property type="match status" value="1"/>
</dbReference>
<reference evidence="2 3" key="1">
    <citation type="submission" date="2013-07" db="EMBL/GenBank/DDBJ databases">
        <authorList>
            <person name="Weinstock G."/>
            <person name="Sodergren E."/>
            <person name="Wylie T."/>
            <person name="Fulton L."/>
            <person name="Fulton R."/>
            <person name="Fronick C."/>
            <person name="O'Laughlin M."/>
            <person name="Godfrey J."/>
            <person name="Miner T."/>
            <person name="Herter B."/>
            <person name="Appelbaum E."/>
            <person name="Cordes M."/>
            <person name="Lek S."/>
            <person name="Wollam A."/>
            <person name="Pepin K.H."/>
            <person name="Palsikar V.B."/>
            <person name="Mitreva M."/>
            <person name="Wilson R.K."/>
        </authorList>
    </citation>
    <scope>NUCLEOTIDE SEQUENCE [LARGE SCALE GENOMIC DNA]</scope>
    <source>
        <strain evidence="2 3">ATCC 14940</strain>
    </source>
</reference>
<dbReference type="AlphaFoldDB" id="A0ABC9TZZ8"/>
<organism evidence="2 3">
    <name type="scientific">[Clostridium] symbiosum ATCC 14940</name>
    <dbReference type="NCBI Taxonomy" id="411472"/>
    <lineage>
        <taxon>Bacteria</taxon>
        <taxon>Bacillati</taxon>
        <taxon>Bacillota</taxon>
        <taxon>Clostridia</taxon>
        <taxon>Lachnospirales</taxon>
        <taxon>Lachnospiraceae</taxon>
        <taxon>Otoolea</taxon>
    </lineage>
</organism>
<evidence type="ECO:0000313" key="3">
    <source>
        <dbReference type="Proteomes" id="UP000016491"/>
    </source>
</evidence>
<dbReference type="EMBL" id="AWSU01000123">
    <property type="protein sequence ID" value="ERI78374.1"/>
    <property type="molecule type" value="Genomic_DNA"/>
</dbReference>
<evidence type="ECO:0000256" key="1">
    <source>
        <dbReference type="SAM" id="MobiDB-lite"/>
    </source>
</evidence>
<dbReference type="InterPro" id="IPR007487">
    <property type="entry name" value="ABC_transpt-TYRBP-like"/>
</dbReference>
<protein>
    <submittedName>
        <fullName evidence="2">ABC transporter substrate binding protein</fullName>
    </submittedName>
</protein>
<feature type="region of interest" description="Disordered" evidence="1">
    <location>
        <begin position="52"/>
        <end position="80"/>
    </location>
</feature>
<dbReference type="Proteomes" id="UP000016491">
    <property type="component" value="Unassembled WGS sequence"/>
</dbReference>
<dbReference type="PANTHER" id="PTHR35271">
    <property type="entry name" value="ABC TRANSPORTER, SUBSTRATE-BINDING LIPOPROTEIN-RELATED"/>
    <property type="match status" value="1"/>
</dbReference>
<gene>
    <name evidence="2" type="ORF">CLOSYM_01589</name>
</gene>
<dbReference type="CDD" id="cd06325">
    <property type="entry name" value="PBP1_ABC_unchar_transporter"/>
    <property type="match status" value="1"/>
</dbReference>